<keyword evidence="2" id="KW-1185">Reference proteome</keyword>
<dbReference type="HOGENOM" id="CLU_3296450_0_0_6"/>
<accession>D4ZAT8</accession>
<organism evidence="1 2">
    <name type="scientific">Shewanella violacea (strain JCM 10179 / CIP 106290 / LMG 19151 / DSS12)</name>
    <dbReference type="NCBI Taxonomy" id="637905"/>
    <lineage>
        <taxon>Bacteria</taxon>
        <taxon>Pseudomonadati</taxon>
        <taxon>Pseudomonadota</taxon>
        <taxon>Gammaproteobacteria</taxon>
        <taxon>Alteromonadales</taxon>
        <taxon>Shewanellaceae</taxon>
        <taxon>Shewanella</taxon>
    </lineage>
</organism>
<evidence type="ECO:0000313" key="1">
    <source>
        <dbReference type="EMBL" id="BAJ03133.1"/>
    </source>
</evidence>
<reference evidence="2" key="1">
    <citation type="journal article" date="2010" name="Mol. Biosyst.">
        <title>Complete genome sequence and comparative analysis of Shewanella violacea, a psychrophilic and piezophilic bacterium from deep sea floor sediments.</title>
        <authorList>
            <person name="Aono E."/>
            <person name="Baba T."/>
            <person name="Ara T."/>
            <person name="Nishi T."/>
            <person name="Nakamichi T."/>
            <person name="Inamoto E."/>
            <person name="Toyonaga H."/>
            <person name="Hasegawa M."/>
            <person name="Takai Y."/>
            <person name="Okumura Y."/>
            <person name="Baba M."/>
            <person name="Tomita M."/>
            <person name="Kato C."/>
            <person name="Oshima T."/>
            <person name="Nakasone K."/>
            <person name="Mori H."/>
        </authorList>
    </citation>
    <scope>NUCLEOTIDE SEQUENCE [LARGE SCALE GENOMIC DNA]</scope>
    <source>
        <strain evidence="2">JCM 10179 / CIP 106290 / LMG 19151 / DSS12</strain>
    </source>
</reference>
<protein>
    <submittedName>
        <fullName evidence="1">Uncharacterized protein</fullName>
    </submittedName>
</protein>
<proteinExistence type="predicted"/>
<gene>
    <name evidence="1" type="ordered locus">SVI_3162</name>
</gene>
<dbReference type="Proteomes" id="UP000002350">
    <property type="component" value="Chromosome"/>
</dbReference>
<name>D4ZAT8_SHEVD</name>
<dbReference type="EMBL" id="AP011177">
    <property type="protein sequence ID" value="BAJ03133.1"/>
    <property type="molecule type" value="Genomic_DNA"/>
</dbReference>
<sequence length="40" mass="4544">MMITQSINRLTKTIVKVDECDQKVNVEKTTKTAESENICT</sequence>
<evidence type="ECO:0000313" key="2">
    <source>
        <dbReference type="Proteomes" id="UP000002350"/>
    </source>
</evidence>
<dbReference type="AlphaFoldDB" id="D4ZAT8"/>
<dbReference type="KEGG" id="svo:SVI_3162"/>